<evidence type="ECO:0000313" key="2">
    <source>
        <dbReference type="Proteomes" id="UP001160130"/>
    </source>
</evidence>
<reference evidence="1 2" key="1">
    <citation type="submission" date="2023-04" db="EMBL/GenBank/DDBJ databases">
        <title>Forest soil microbial communities from Buena Vista Peninsula, Colon Province, Panama.</title>
        <authorList>
            <person name="Bouskill N."/>
        </authorList>
    </citation>
    <scope>NUCLEOTIDE SEQUENCE [LARGE SCALE GENOMIC DNA]</scope>
    <source>
        <strain evidence="1 2">AC80</strain>
    </source>
</reference>
<sequence>MSWLGDGCGSMLRTPSAFANHPHTYGINDQDDPLRAKHRYLGQYGRAFKGG</sequence>
<gene>
    <name evidence="1" type="ORF">M2272_002190</name>
</gene>
<organism evidence="1 2">
    <name type="scientific">Mycolicibacterium frederiksbergense</name>
    <dbReference type="NCBI Taxonomy" id="117567"/>
    <lineage>
        <taxon>Bacteria</taxon>
        <taxon>Bacillati</taxon>
        <taxon>Actinomycetota</taxon>
        <taxon>Actinomycetes</taxon>
        <taxon>Mycobacteriales</taxon>
        <taxon>Mycobacteriaceae</taxon>
        <taxon>Mycolicibacterium</taxon>
    </lineage>
</organism>
<keyword evidence="2" id="KW-1185">Reference proteome</keyword>
<comment type="caution">
    <text evidence="1">The sequence shown here is derived from an EMBL/GenBank/DDBJ whole genome shotgun (WGS) entry which is preliminary data.</text>
</comment>
<accession>A0ABT6KZU2</accession>
<proteinExistence type="predicted"/>
<protein>
    <submittedName>
        <fullName evidence="1">Uncharacterized protein</fullName>
    </submittedName>
</protein>
<name>A0ABT6KZU2_9MYCO</name>
<evidence type="ECO:0000313" key="1">
    <source>
        <dbReference type="EMBL" id="MDH6195550.1"/>
    </source>
</evidence>
<dbReference type="Proteomes" id="UP001160130">
    <property type="component" value="Unassembled WGS sequence"/>
</dbReference>
<dbReference type="EMBL" id="JARXVE010000003">
    <property type="protein sequence ID" value="MDH6195550.1"/>
    <property type="molecule type" value="Genomic_DNA"/>
</dbReference>